<dbReference type="GO" id="GO:0000428">
    <property type="term" value="C:DNA-directed RNA polymerase complex"/>
    <property type="evidence" value="ECO:0007669"/>
    <property type="project" value="UniProtKB-KW"/>
</dbReference>
<dbReference type="GO" id="GO:0003899">
    <property type="term" value="F:DNA-directed RNA polymerase activity"/>
    <property type="evidence" value="ECO:0007669"/>
    <property type="project" value="UniProtKB-EC"/>
</dbReference>
<dbReference type="Pfam" id="PF04983">
    <property type="entry name" value="RNA_pol_Rpb1_3"/>
    <property type="match status" value="1"/>
</dbReference>
<dbReference type="Gene3D" id="1.10.150.390">
    <property type="match status" value="1"/>
</dbReference>
<keyword evidence="2" id="KW-0240">DNA-directed RNA polymerase</keyword>
<dbReference type="Gene3D" id="1.10.40.90">
    <property type="match status" value="1"/>
</dbReference>
<name>K2FW18_9BACT</name>
<dbReference type="InterPro" id="IPR006592">
    <property type="entry name" value="RNA_pol_N"/>
</dbReference>
<dbReference type="Pfam" id="PF04998">
    <property type="entry name" value="RNA_pol_Rpb1_5"/>
    <property type="match status" value="1"/>
</dbReference>
<evidence type="ECO:0000259" key="8">
    <source>
        <dbReference type="SMART" id="SM00663"/>
    </source>
</evidence>
<organism evidence="9">
    <name type="scientific">uncultured bacterium</name>
    <name type="common">gcode 4</name>
    <dbReference type="NCBI Taxonomy" id="1234023"/>
    <lineage>
        <taxon>Bacteria</taxon>
        <taxon>environmental samples</taxon>
    </lineage>
</organism>
<dbReference type="Gene3D" id="2.40.40.20">
    <property type="match status" value="1"/>
</dbReference>
<dbReference type="PANTHER" id="PTHR19376:SF54">
    <property type="entry name" value="DNA-DIRECTED RNA POLYMERASE SUBUNIT BETA"/>
    <property type="match status" value="1"/>
</dbReference>
<evidence type="ECO:0000256" key="6">
    <source>
        <dbReference type="ARBA" id="ARBA00023163"/>
    </source>
</evidence>
<dbReference type="Gene3D" id="6.10.250.2940">
    <property type="match status" value="1"/>
</dbReference>
<dbReference type="SMART" id="SM00663">
    <property type="entry name" value="RPOLA_N"/>
    <property type="match status" value="1"/>
</dbReference>
<keyword evidence="6" id="KW-0804">Transcription</keyword>
<proteinExistence type="predicted"/>
<dbReference type="CDD" id="cd02655">
    <property type="entry name" value="RNAP_beta'_C"/>
    <property type="match status" value="1"/>
</dbReference>
<feature type="domain" description="RNA polymerase N-terminal" evidence="8">
    <location>
        <begin position="2"/>
        <end position="188"/>
    </location>
</feature>
<keyword evidence="5" id="KW-0479">Metal-binding</keyword>
<evidence type="ECO:0000256" key="2">
    <source>
        <dbReference type="ARBA" id="ARBA00022478"/>
    </source>
</evidence>
<dbReference type="InterPro" id="IPR007081">
    <property type="entry name" value="RNA_pol_Rpb1_5"/>
</dbReference>
<dbReference type="Gene3D" id="1.10.274.100">
    <property type="entry name" value="RNA polymerase Rpb1, domain 3"/>
    <property type="match status" value="1"/>
</dbReference>
<dbReference type="InterPro" id="IPR045867">
    <property type="entry name" value="DNA-dir_RpoC_beta_prime"/>
</dbReference>
<evidence type="ECO:0000256" key="7">
    <source>
        <dbReference type="ARBA" id="ARBA00048552"/>
    </source>
</evidence>
<dbReference type="InterPro" id="IPR007066">
    <property type="entry name" value="RNA_pol_Rpb1_3"/>
</dbReference>
<reference evidence="9" key="1">
    <citation type="journal article" date="2012" name="Science">
        <title>Fermentation, hydrogen, and sulfur metabolism in multiple uncultivated bacterial phyla.</title>
        <authorList>
            <person name="Wrighton K.C."/>
            <person name="Thomas B.C."/>
            <person name="Sharon I."/>
            <person name="Miller C.S."/>
            <person name="Castelle C.J."/>
            <person name="VerBerkmoes N.C."/>
            <person name="Wilkins M.J."/>
            <person name="Hettich R.L."/>
            <person name="Lipton M.S."/>
            <person name="Williams K.H."/>
            <person name="Long P.E."/>
            <person name="Banfield J.F."/>
        </authorList>
    </citation>
    <scope>NUCLEOTIDE SEQUENCE [LARGE SCALE GENOMIC DNA]</scope>
</reference>
<dbReference type="AlphaFoldDB" id="K2FW18"/>
<dbReference type="EMBL" id="AMFJ01000963">
    <property type="protein sequence ID" value="EKE26072.1"/>
    <property type="molecule type" value="Genomic_DNA"/>
</dbReference>
<dbReference type="GO" id="GO:0006351">
    <property type="term" value="P:DNA-templated transcription"/>
    <property type="evidence" value="ECO:0007669"/>
    <property type="project" value="InterPro"/>
</dbReference>
<evidence type="ECO:0000256" key="4">
    <source>
        <dbReference type="ARBA" id="ARBA00022695"/>
    </source>
</evidence>
<dbReference type="InterPro" id="IPR038120">
    <property type="entry name" value="Rpb1_funnel_sf"/>
</dbReference>
<evidence type="ECO:0000313" key="9">
    <source>
        <dbReference type="EMBL" id="EKE26072.1"/>
    </source>
</evidence>
<evidence type="ECO:0000256" key="1">
    <source>
        <dbReference type="ARBA" id="ARBA00012418"/>
    </source>
</evidence>
<dbReference type="Pfam" id="PF00623">
    <property type="entry name" value="RNA_pol_Rpb1_2"/>
    <property type="match status" value="2"/>
</dbReference>
<gene>
    <name evidence="9" type="ORF">ACD_4C00447G0001</name>
</gene>
<dbReference type="GO" id="GO:0046872">
    <property type="term" value="F:metal ion binding"/>
    <property type="evidence" value="ECO:0007669"/>
    <property type="project" value="UniProtKB-KW"/>
</dbReference>
<protein>
    <recommendedName>
        <fullName evidence="1">DNA-directed RNA polymerase</fullName>
        <ecNumber evidence="1">2.7.7.6</ecNumber>
    </recommendedName>
</protein>
<keyword evidence="4" id="KW-0548">Nucleotidyltransferase</keyword>
<dbReference type="InterPro" id="IPR042102">
    <property type="entry name" value="RNA_pol_Rpb1_3_sf"/>
</dbReference>
<keyword evidence="3" id="KW-0808">Transferase</keyword>
<dbReference type="PANTHER" id="PTHR19376">
    <property type="entry name" value="DNA-DIRECTED RNA POLYMERASE"/>
    <property type="match status" value="1"/>
</dbReference>
<dbReference type="Gene3D" id="2.40.50.100">
    <property type="match status" value="1"/>
</dbReference>
<dbReference type="Gene3D" id="1.10.1790.20">
    <property type="match status" value="1"/>
</dbReference>
<evidence type="ECO:0000256" key="5">
    <source>
        <dbReference type="ARBA" id="ARBA00022723"/>
    </source>
</evidence>
<dbReference type="EC" id="2.7.7.6" evidence="1"/>
<evidence type="ECO:0000256" key="3">
    <source>
        <dbReference type="ARBA" id="ARBA00022679"/>
    </source>
</evidence>
<sequence length="919" mass="108468">MAEILKWKQGRFRQNLLGKRVDYSGRSVIVVWPQLKMNECWLPKIMALTLFKPFVIGKLIENEVAYNVKHAEKVIEEKGKEVWDSLDEVIEWKYVLLNRAPTLHRLWIQAFKPVLIEWKAIQLHPLCCTAFNADFDWDQMAVHLPLTQEAQDEASEVMVTSKNMLNPSNWEPIVAPSQDMLLGCYYLTKISNEELKYSFDWIEQAACSYEAGWITLHTPINVRINKEIVKTTYGRLLFNEIIPDELWFINETMLKGSVKKILAKSFDLFWSEKTAFFSDRIKNIWYKYATLSGLSISKDDMKVPENKTELMKSWEEKIKTIQKKFWNWFMTEKERYDQSVKVWNQIKGIIEKEMPSYFDDSNHIHHMIVSGARWNWWNVTQLCWMKWLVASPSWKIIELPIKANYKEWLSVLEYFINTHSWRKWKADTALKTAQSWYLTRRLVDAAQNILVREEDCNSIGYEEVSKFWSKNSFRESFEEKIYGKYTAKDILVGNKVLLPAWSLINKINLSLIKDNNIESIFIRSVLTCETEWWVCQKCYWLDLWYNEIAVIGTPIWIIAAQSIWEPGTQLTMRTFHTWWVAKEGWDITQGLTRVDELFEARNPKYEAHISMVNGVITSLKYAEKEVILSITANDLEVKEYYLPENDFKVLVKKWEKVQDKHILAKSPDNKNKVVNVRAWIVDRIENNVIYIKDETPQVVTYNIEFGRNIIVSQGANIEIWDKITEWHINIHKLMEIAWPLKTQSYIVNDIKEIYTSQGQTVNSKHIELIVRQMFSKVKITNAWDSSFFPGDIVDIIKFKKENDKLGKEWLKQAIGTRLLLGLTKISLFTESWLSAASFQETVRVLVEASVSKKIDTLDWLKENVIIGRLIPTLKYFENNTNIWSFFWQDQEEDVENPSYSNKRDDYENSVWMEDYASIN</sequence>
<comment type="caution">
    <text evidence="9">The sequence shown here is derived from an EMBL/GenBank/DDBJ whole genome shotgun (WGS) entry which is preliminary data.</text>
</comment>
<dbReference type="InterPro" id="IPR000722">
    <property type="entry name" value="RNA_pol_asu"/>
</dbReference>
<comment type="catalytic activity">
    <reaction evidence="7">
        <text>RNA(n) + a ribonucleoside 5'-triphosphate = RNA(n+1) + diphosphate</text>
        <dbReference type="Rhea" id="RHEA:21248"/>
        <dbReference type="Rhea" id="RHEA-COMP:14527"/>
        <dbReference type="Rhea" id="RHEA-COMP:17342"/>
        <dbReference type="ChEBI" id="CHEBI:33019"/>
        <dbReference type="ChEBI" id="CHEBI:61557"/>
        <dbReference type="ChEBI" id="CHEBI:140395"/>
        <dbReference type="EC" id="2.7.7.6"/>
    </reaction>
</comment>
<dbReference type="GO" id="GO:0003677">
    <property type="term" value="F:DNA binding"/>
    <property type="evidence" value="ECO:0007669"/>
    <property type="project" value="InterPro"/>
</dbReference>
<accession>K2FW18</accession>
<dbReference type="SUPFAM" id="SSF64484">
    <property type="entry name" value="beta and beta-prime subunits of DNA dependent RNA-polymerase"/>
    <property type="match status" value="1"/>
</dbReference>
<dbReference type="Gene3D" id="1.10.132.30">
    <property type="match status" value="1"/>
</dbReference>